<sequence>MMEPPGGPRPTAHSPPPPQETLPTTDYGAFVLAVLADMTRRSQTVDQAALRHCLGLSSSYLMTDATTNPTGGFASWNLGFSRLVDVLVALDARDELELETVSAASKACSECWTAASNWRGLESCRDAIRSVAAKLKRLLDENGRTYRGGLVYVP</sequence>
<evidence type="ECO:0000313" key="1">
    <source>
        <dbReference type="EMBL" id="KAI0036841.1"/>
    </source>
</evidence>
<evidence type="ECO:0000313" key="2">
    <source>
        <dbReference type="Proteomes" id="UP000814128"/>
    </source>
</evidence>
<reference evidence="1" key="2">
    <citation type="journal article" date="2022" name="New Phytol.">
        <title>Evolutionary transition to the ectomycorrhizal habit in the genomes of a hyperdiverse lineage of mushroom-forming fungi.</title>
        <authorList>
            <person name="Looney B."/>
            <person name="Miyauchi S."/>
            <person name="Morin E."/>
            <person name="Drula E."/>
            <person name="Courty P.E."/>
            <person name="Kohler A."/>
            <person name="Kuo A."/>
            <person name="LaButti K."/>
            <person name="Pangilinan J."/>
            <person name="Lipzen A."/>
            <person name="Riley R."/>
            <person name="Andreopoulos W."/>
            <person name="He G."/>
            <person name="Johnson J."/>
            <person name="Nolan M."/>
            <person name="Tritt A."/>
            <person name="Barry K.W."/>
            <person name="Grigoriev I.V."/>
            <person name="Nagy L.G."/>
            <person name="Hibbett D."/>
            <person name="Henrissat B."/>
            <person name="Matheny P.B."/>
            <person name="Labbe J."/>
            <person name="Martin F.M."/>
        </authorList>
    </citation>
    <scope>NUCLEOTIDE SEQUENCE</scope>
    <source>
        <strain evidence="1">EC-137</strain>
    </source>
</reference>
<gene>
    <name evidence="1" type="ORF">K488DRAFT_81827</name>
</gene>
<reference evidence="1" key="1">
    <citation type="submission" date="2021-02" db="EMBL/GenBank/DDBJ databases">
        <authorList>
            <consortium name="DOE Joint Genome Institute"/>
            <person name="Ahrendt S."/>
            <person name="Looney B.P."/>
            <person name="Miyauchi S."/>
            <person name="Morin E."/>
            <person name="Drula E."/>
            <person name="Courty P.E."/>
            <person name="Chicoki N."/>
            <person name="Fauchery L."/>
            <person name="Kohler A."/>
            <person name="Kuo A."/>
            <person name="Labutti K."/>
            <person name="Pangilinan J."/>
            <person name="Lipzen A."/>
            <person name="Riley R."/>
            <person name="Andreopoulos W."/>
            <person name="He G."/>
            <person name="Johnson J."/>
            <person name="Barry K.W."/>
            <person name="Grigoriev I.V."/>
            <person name="Nagy L."/>
            <person name="Hibbett D."/>
            <person name="Henrissat B."/>
            <person name="Matheny P.B."/>
            <person name="Labbe J."/>
            <person name="Martin F."/>
        </authorList>
    </citation>
    <scope>NUCLEOTIDE SEQUENCE</scope>
    <source>
        <strain evidence="1">EC-137</strain>
    </source>
</reference>
<dbReference type="EMBL" id="MU273468">
    <property type="protein sequence ID" value="KAI0036841.1"/>
    <property type="molecule type" value="Genomic_DNA"/>
</dbReference>
<accession>A0ACB8QZY6</accession>
<proteinExistence type="predicted"/>
<dbReference type="Proteomes" id="UP000814128">
    <property type="component" value="Unassembled WGS sequence"/>
</dbReference>
<keyword evidence="2" id="KW-1185">Reference proteome</keyword>
<protein>
    <submittedName>
        <fullName evidence="1">Uncharacterized protein</fullName>
    </submittedName>
</protein>
<comment type="caution">
    <text evidence="1">The sequence shown here is derived from an EMBL/GenBank/DDBJ whole genome shotgun (WGS) entry which is preliminary data.</text>
</comment>
<name>A0ACB8QZY6_9AGAM</name>
<organism evidence="1 2">
    <name type="scientific">Vararia minispora EC-137</name>
    <dbReference type="NCBI Taxonomy" id="1314806"/>
    <lineage>
        <taxon>Eukaryota</taxon>
        <taxon>Fungi</taxon>
        <taxon>Dikarya</taxon>
        <taxon>Basidiomycota</taxon>
        <taxon>Agaricomycotina</taxon>
        <taxon>Agaricomycetes</taxon>
        <taxon>Russulales</taxon>
        <taxon>Lachnocladiaceae</taxon>
        <taxon>Vararia</taxon>
    </lineage>
</organism>